<dbReference type="GO" id="GO:0004519">
    <property type="term" value="F:endonuclease activity"/>
    <property type="evidence" value="ECO:0007669"/>
    <property type="project" value="UniProtKB-KW"/>
</dbReference>
<name>A0A160TJA3_9ZZZZ</name>
<dbReference type="PANTHER" id="PTHR43581">
    <property type="entry name" value="ATP/GTP PHOSPHATASE"/>
    <property type="match status" value="1"/>
</dbReference>
<dbReference type="InterPro" id="IPR034139">
    <property type="entry name" value="TOPRIM_OLD"/>
</dbReference>
<dbReference type="InterPro" id="IPR003959">
    <property type="entry name" value="ATPase_AAA_core"/>
</dbReference>
<evidence type="ECO:0000259" key="3">
    <source>
        <dbReference type="Pfam" id="PF20469"/>
    </source>
</evidence>
<dbReference type="GO" id="GO:0016887">
    <property type="term" value="F:ATP hydrolysis activity"/>
    <property type="evidence" value="ECO:0007669"/>
    <property type="project" value="InterPro"/>
</dbReference>
<keyword evidence="4" id="KW-0540">Nuclease</keyword>
<dbReference type="EMBL" id="CZQE01000154">
    <property type="protein sequence ID" value="CUS44491.1"/>
    <property type="molecule type" value="Genomic_DNA"/>
</dbReference>
<organism evidence="4">
    <name type="scientific">hydrothermal vent metagenome</name>
    <dbReference type="NCBI Taxonomy" id="652676"/>
    <lineage>
        <taxon>unclassified sequences</taxon>
        <taxon>metagenomes</taxon>
        <taxon>ecological metagenomes</taxon>
    </lineage>
</organism>
<dbReference type="InterPro" id="IPR051396">
    <property type="entry name" value="Bact_Antivir_Def_Nuclease"/>
</dbReference>
<dbReference type="AlphaFoldDB" id="A0A160TJA3"/>
<evidence type="ECO:0000259" key="2">
    <source>
        <dbReference type="Pfam" id="PF13476"/>
    </source>
</evidence>
<keyword evidence="4" id="KW-0378">Hydrolase</keyword>
<dbReference type="Pfam" id="PF13304">
    <property type="entry name" value="AAA_21"/>
    <property type="match status" value="1"/>
</dbReference>
<proteinExistence type="predicted"/>
<dbReference type="GO" id="GO:0005524">
    <property type="term" value="F:ATP binding"/>
    <property type="evidence" value="ECO:0007669"/>
    <property type="project" value="InterPro"/>
</dbReference>
<dbReference type="InterPro" id="IPR038729">
    <property type="entry name" value="Rad50/SbcC_AAA"/>
</dbReference>
<evidence type="ECO:0000259" key="1">
    <source>
        <dbReference type="Pfam" id="PF13304"/>
    </source>
</evidence>
<feature type="domain" description="Rad50/SbcC-type AAA" evidence="2">
    <location>
        <begin position="5"/>
        <end position="46"/>
    </location>
</feature>
<sequence>MLVESITLSSFRCFGATPTEVELSGEITAVVGPNAAGKTALLQGLAKLFGVSRAQRTIVRSDFHLGPDDDPDDRDTKTLFIDVLIALPELEDGSATPETIAPSFRHMLIDRGDFDGPVCRMRLEASWEDDGTVEGAVTQQMFWVETLDSAPADDKKHPVSATDRGLIQLYYTPASRDAAAQVKATTGALAARLLRAIEWSSETQDAVQETTQSLSEAFEAEAAIEAIGKALQQRWANLHDEVVDTKPRLSLVSRRFEEVISRIAVIFEQGPDGQERGLDALSDGQQSLFYFALAAAVFDLERQVVDGKVAGFHDDQLRIPALTLFALEEPENHLSPYFLARIVAQVRSLTEEGGAQAIVTSHSPAVLSRVPPREVRYCRCDTKTRLSTVKRITLPTGATEEAKFVRGAMLAYPELYFARFVVLVEGDSERIVLPRLAEALDLLIDPAFVAIVPLGGRHVQHFWRLLSDLGIPYATLLDLDLGRAGGGFGRIKTAIQNLIGVGVSKAKLLKIEGGTLSDESFANMHNWQDDEGRKLLKGWIDFLKGHAVYFSEPLDLDLAMIEAFPDAYEAIIPASGGPKLTEAKAAETVLGAGGPGLALYTGKYSEYPALFPAYCYHFLNRSKPATHLAALTHLGKKKLKADMPAVFAALLAHVSTSLRRD</sequence>
<dbReference type="SUPFAM" id="SSF52540">
    <property type="entry name" value="P-loop containing nucleoside triphosphate hydrolases"/>
    <property type="match status" value="1"/>
</dbReference>
<dbReference type="Pfam" id="PF20469">
    <property type="entry name" value="OLD-like_TOPRIM"/>
    <property type="match status" value="1"/>
</dbReference>
<dbReference type="Gene3D" id="3.40.50.300">
    <property type="entry name" value="P-loop containing nucleotide triphosphate hydrolases"/>
    <property type="match status" value="2"/>
</dbReference>
<keyword evidence="4" id="KW-0255">Endonuclease</keyword>
<gene>
    <name evidence="4" type="ORF">MGWOODY_Smn3584</name>
</gene>
<dbReference type="PANTHER" id="PTHR43581:SF2">
    <property type="entry name" value="EXCINUCLEASE ATPASE SUBUNIT"/>
    <property type="match status" value="1"/>
</dbReference>
<reference evidence="4" key="1">
    <citation type="submission" date="2015-10" db="EMBL/GenBank/DDBJ databases">
        <authorList>
            <person name="Gilbert D.G."/>
        </authorList>
    </citation>
    <scope>NUCLEOTIDE SEQUENCE</scope>
</reference>
<evidence type="ECO:0000313" key="4">
    <source>
        <dbReference type="EMBL" id="CUS44491.1"/>
    </source>
</evidence>
<dbReference type="InterPro" id="IPR027417">
    <property type="entry name" value="P-loop_NTPase"/>
</dbReference>
<feature type="domain" description="ATPase AAA-type core" evidence="1">
    <location>
        <begin position="242"/>
        <end position="368"/>
    </location>
</feature>
<protein>
    <submittedName>
        <fullName evidence="4">FIG131328: Predicted ATP-dependent endonuclease of the OLD family</fullName>
    </submittedName>
</protein>
<feature type="domain" description="OLD protein-like TOPRIM" evidence="3">
    <location>
        <begin position="417"/>
        <end position="480"/>
    </location>
</feature>
<dbReference type="GO" id="GO:0006302">
    <property type="term" value="P:double-strand break repair"/>
    <property type="evidence" value="ECO:0007669"/>
    <property type="project" value="InterPro"/>
</dbReference>
<accession>A0A160TJA3</accession>
<dbReference type="CDD" id="cd01026">
    <property type="entry name" value="TOPRIM_OLD"/>
    <property type="match status" value="1"/>
</dbReference>
<dbReference type="Pfam" id="PF13476">
    <property type="entry name" value="AAA_23"/>
    <property type="match status" value="1"/>
</dbReference>